<accession>A0A1R4B703</accession>
<reference evidence="1 2" key="1">
    <citation type="submission" date="2017-02" db="EMBL/GenBank/DDBJ databases">
        <authorList>
            <person name="Peterson S.W."/>
        </authorList>
    </citation>
    <scope>NUCLEOTIDE SEQUENCE [LARGE SCALE GENOMIC DNA]</scope>
    <source>
        <strain evidence="1 2">CECT 9027</strain>
    </source>
</reference>
<dbReference type="AlphaFoldDB" id="A0A1R4B703"/>
<name>A0A1R4B703_9VIBR</name>
<protein>
    <recommendedName>
        <fullName evidence="3">SH3 domain-containing protein</fullName>
    </recommendedName>
</protein>
<organism evidence="1 2">
    <name type="scientific">Vibrio palustris</name>
    <dbReference type="NCBI Taxonomy" id="1918946"/>
    <lineage>
        <taxon>Bacteria</taxon>
        <taxon>Pseudomonadati</taxon>
        <taxon>Pseudomonadota</taxon>
        <taxon>Gammaproteobacteria</taxon>
        <taxon>Vibrionales</taxon>
        <taxon>Vibrionaceae</taxon>
        <taxon>Vibrio</taxon>
    </lineage>
</organism>
<dbReference type="STRING" id="1918946.VPAL9027_02690"/>
<evidence type="ECO:0000313" key="2">
    <source>
        <dbReference type="Proteomes" id="UP000189475"/>
    </source>
</evidence>
<dbReference type="RefSeq" id="WP_077315034.1">
    <property type="nucleotide sequence ID" value="NZ_AP024888.1"/>
</dbReference>
<evidence type="ECO:0000313" key="1">
    <source>
        <dbReference type="EMBL" id="SJL84694.1"/>
    </source>
</evidence>
<evidence type="ECO:0008006" key="3">
    <source>
        <dbReference type="Google" id="ProtNLM"/>
    </source>
</evidence>
<keyword evidence="2" id="KW-1185">Reference proteome</keyword>
<dbReference type="OrthoDB" id="74312at2"/>
<dbReference type="EMBL" id="FUFT01000005">
    <property type="protein sequence ID" value="SJL84694.1"/>
    <property type="molecule type" value="Genomic_DNA"/>
</dbReference>
<sequence>MKKLLMLLLLILGIGAAGAGYYIFYYMPNHGDVFGIGRFLGEKPQTPPAEPESNTTTPVTAPEEKKEIMDYYVSVATLPIRSEPNKDAFVEERLHRGDKVNLLEKTDGWGRITEYFVYVQDQPATAKWIPLDGLVIEKPVITPQQRKETVLGYINRSDDLGKYETTFFNTTNELLISNQCKPKDFEETYGWVRAVSFQDRDVYFVYCGGLDRLHKIYLDASNGQTFRVNDE</sequence>
<gene>
    <name evidence="1" type="ORF">VPAL9027_02690</name>
</gene>
<dbReference type="Proteomes" id="UP000189475">
    <property type="component" value="Unassembled WGS sequence"/>
</dbReference>
<proteinExistence type="predicted"/>
<dbReference type="Gene3D" id="2.30.30.40">
    <property type="entry name" value="SH3 Domains"/>
    <property type="match status" value="1"/>
</dbReference>